<comment type="caution">
    <text evidence="1">The sequence shown here is derived from an EMBL/GenBank/DDBJ whole genome shotgun (WGS) entry which is preliminary data.</text>
</comment>
<reference evidence="1 2" key="1">
    <citation type="submission" date="2020-08" db="EMBL/GenBank/DDBJ databases">
        <title>Sequencing the genomes of 1000 actinobacteria strains.</title>
        <authorList>
            <person name="Klenk H.-P."/>
        </authorList>
    </citation>
    <scope>NUCLEOTIDE SEQUENCE [LARGE SCALE GENOMIC DNA]</scope>
    <source>
        <strain evidence="1 2">DSM 16678</strain>
    </source>
</reference>
<organism evidence="1 2">
    <name type="scientific">Modestobacter versicolor</name>
    <dbReference type="NCBI Taxonomy" id="429133"/>
    <lineage>
        <taxon>Bacteria</taxon>
        <taxon>Bacillati</taxon>
        <taxon>Actinomycetota</taxon>
        <taxon>Actinomycetes</taxon>
        <taxon>Geodermatophilales</taxon>
        <taxon>Geodermatophilaceae</taxon>
        <taxon>Modestobacter</taxon>
    </lineage>
</organism>
<gene>
    <name evidence="1" type="ORF">FHX36_002764</name>
</gene>
<dbReference type="RefSeq" id="WP_181428699.1">
    <property type="nucleotide sequence ID" value="NZ_JACIBU010000001.1"/>
</dbReference>
<accession>A0A839Y2R8</accession>
<proteinExistence type="predicted"/>
<sequence>MTARWWAGVPGPDLAPDAHLLAAVDSALAGSGAAAELVCTTVDRSAAEPRTGVALRLTAEPADAAATRAALAGALGSPVVTAGSDEGPAPALLALSQASSGLAGRCVRFPGQDGVQGRVTAAELVAGTAIDEVAALGGPVAGDAVIETGGFLRPTWEGGRLRLVVEQAAGGVFQPFEVEFPHLCCGGH</sequence>
<dbReference type="AlphaFoldDB" id="A0A839Y2R8"/>
<evidence type="ECO:0000313" key="1">
    <source>
        <dbReference type="EMBL" id="MBB3677029.1"/>
    </source>
</evidence>
<evidence type="ECO:0000313" key="2">
    <source>
        <dbReference type="Proteomes" id="UP000580718"/>
    </source>
</evidence>
<dbReference type="Proteomes" id="UP000580718">
    <property type="component" value="Unassembled WGS sequence"/>
</dbReference>
<name>A0A839Y2R8_9ACTN</name>
<dbReference type="EMBL" id="JACIBU010000001">
    <property type="protein sequence ID" value="MBB3677029.1"/>
    <property type="molecule type" value="Genomic_DNA"/>
</dbReference>
<protein>
    <submittedName>
        <fullName evidence="1">Uncharacterized protein</fullName>
    </submittedName>
</protein>